<reference evidence="1" key="1">
    <citation type="submission" date="2014-09" db="EMBL/GenBank/DDBJ databases">
        <authorList>
            <person name="Magalhaes I.L.F."/>
            <person name="Oliveira U."/>
            <person name="Santos F.R."/>
            <person name="Vidigal T.H.D.A."/>
            <person name="Brescovit A.D."/>
            <person name="Santos A.J."/>
        </authorList>
    </citation>
    <scope>NUCLEOTIDE SEQUENCE</scope>
    <source>
        <tissue evidence="1">Shoot tissue taken approximately 20 cm above the soil surface</tissue>
    </source>
</reference>
<evidence type="ECO:0000313" key="1">
    <source>
        <dbReference type="EMBL" id="JAD50909.1"/>
    </source>
</evidence>
<protein>
    <submittedName>
        <fullName evidence="1">Uncharacterized protein</fullName>
    </submittedName>
</protein>
<name>A0A0A9AGU3_ARUDO</name>
<accession>A0A0A9AGU3</accession>
<dbReference type="Pfam" id="PF14223">
    <property type="entry name" value="Retrotran_gag_2"/>
    <property type="match status" value="1"/>
</dbReference>
<dbReference type="AlphaFoldDB" id="A0A0A9AGU3"/>
<sequence length="135" mass="16055">MQCYLQTKGLDVWRVIESGMRTRAPNQERQYDSMMKSILLLFLSIEIFNRVYAHDNAHDIWTNLVEIHKDYKDVHNQRYHVLMSEFNEIKQLTDENANDMFSRLNVIVNKINGLYVKKLEDGEVVRKIIHSSRQA</sequence>
<reference evidence="1" key="2">
    <citation type="journal article" date="2015" name="Data Brief">
        <title>Shoot transcriptome of the giant reed, Arundo donax.</title>
        <authorList>
            <person name="Barrero R.A."/>
            <person name="Guerrero F.D."/>
            <person name="Moolhuijzen P."/>
            <person name="Goolsby J.A."/>
            <person name="Tidwell J."/>
            <person name="Bellgard S.E."/>
            <person name="Bellgard M.I."/>
        </authorList>
    </citation>
    <scope>NUCLEOTIDE SEQUENCE</scope>
    <source>
        <tissue evidence="1">Shoot tissue taken approximately 20 cm above the soil surface</tissue>
    </source>
</reference>
<dbReference type="EMBL" id="GBRH01246986">
    <property type="protein sequence ID" value="JAD50909.1"/>
    <property type="molecule type" value="Transcribed_RNA"/>
</dbReference>
<proteinExistence type="predicted"/>
<organism evidence="1">
    <name type="scientific">Arundo donax</name>
    <name type="common">Giant reed</name>
    <name type="synonym">Donax arundinaceus</name>
    <dbReference type="NCBI Taxonomy" id="35708"/>
    <lineage>
        <taxon>Eukaryota</taxon>
        <taxon>Viridiplantae</taxon>
        <taxon>Streptophyta</taxon>
        <taxon>Embryophyta</taxon>
        <taxon>Tracheophyta</taxon>
        <taxon>Spermatophyta</taxon>
        <taxon>Magnoliopsida</taxon>
        <taxon>Liliopsida</taxon>
        <taxon>Poales</taxon>
        <taxon>Poaceae</taxon>
        <taxon>PACMAD clade</taxon>
        <taxon>Arundinoideae</taxon>
        <taxon>Arundineae</taxon>
        <taxon>Arundo</taxon>
    </lineage>
</organism>